<dbReference type="PANTHER" id="PTHR30250">
    <property type="entry name" value="PST FAMILY PREDICTED COLANIC ACID TRANSPORTER"/>
    <property type="match status" value="1"/>
</dbReference>
<evidence type="ECO:0000256" key="2">
    <source>
        <dbReference type="ARBA" id="ARBA00022475"/>
    </source>
</evidence>
<dbReference type="Proteomes" id="UP000027986">
    <property type="component" value="Chromosome"/>
</dbReference>
<feature type="transmembrane region" description="Helical" evidence="7">
    <location>
        <begin position="350"/>
        <end position="369"/>
    </location>
</feature>
<feature type="transmembrane region" description="Helical" evidence="7">
    <location>
        <begin position="308"/>
        <end position="330"/>
    </location>
</feature>
<evidence type="ECO:0000256" key="1">
    <source>
        <dbReference type="ARBA" id="ARBA00004651"/>
    </source>
</evidence>
<evidence type="ECO:0000256" key="5">
    <source>
        <dbReference type="ARBA" id="ARBA00023136"/>
    </source>
</evidence>
<evidence type="ECO:0000256" key="6">
    <source>
        <dbReference type="SAM" id="MobiDB-lite"/>
    </source>
</evidence>
<name>A0A075JLG7_9MICO</name>
<organism evidence="8 9">
    <name type="scientific">Dermacoccus nishinomiyaensis</name>
    <dbReference type="NCBI Taxonomy" id="1274"/>
    <lineage>
        <taxon>Bacteria</taxon>
        <taxon>Bacillati</taxon>
        <taxon>Actinomycetota</taxon>
        <taxon>Actinomycetes</taxon>
        <taxon>Micrococcales</taxon>
        <taxon>Dermacoccaceae</taxon>
        <taxon>Dermacoccus</taxon>
    </lineage>
</organism>
<feature type="transmembrane region" description="Helical" evidence="7">
    <location>
        <begin position="64"/>
        <end position="86"/>
    </location>
</feature>
<keyword evidence="4 7" id="KW-1133">Transmembrane helix</keyword>
<feature type="transmembrane region" description="Helical" evidence="7">
    <location>
        <begin position="404"/>
        <end position="422"/>
    </location>
</feature>
<evidence type="ECO:0000256" key="7">
    <source>
        <dbReference type="SAM" id="Phobius"/>
    </source>
</evidence>
<feature type="transmembrane region" description="Helical" evidence="7">
    <location>
        <begin position="381"/>
        <end position="398"/>
    </location>
</feature>
<evidence type="ECO:0000256" key="3">
    <source>
        <dbReference type="ARBA" id="ARBA00022692"/>
    </source>
</evidence>
<comment type="subcellular location">
    <subcellularLocation>
        <location evidence="1">Cell membrane</location>
        <topology evidence="1">Multi-pass membrane protein</topology>
    </subcellularLocation>
</comment>
<keyword evidence="3 7" id="KW-0812">Transmembrane</keyword>
<evidence type="ECO:0000256" key="4">
    <source>
        <dbReference type="ARBA" id="ARBA00022989"/>
    </source>
</evidence>
<evidence type="ECO:0000313" key="9">
    <source>
        <dbReference type="Proteomes" id="UP000027986"/>
    </source>
</evidence>
<dbReference type="EMBL" id="CP008889">
    <property type="protein sequence ID" value="AIF40903.1"/>
    <property type="molecule type" value="Genomic_DNA"/>
</dbReference>
<proteinExistence type="predicted"/>
<dbReference type="GO" id="GO:0005886">
    <property type="term" value="C:plasma membrane"/>
    <property type="evidence" value="ECO:0007669"/>
    <property type="project" value="UniProtKB-SubCell"/>
</dbReference>
<keyword evidence="9" id="KW-1185">Reference proteome</keyword>
<keyword evidence="5 7" id="KW-0472">Membrane</keyword>
<reference evidence="8 9" key="1">
    <citation type="submission" date="2014-07" db="EMBL/GenBank/DDBJ databases">
        <title>Genome Sequencing of Dermacoccus nishinomiyaensis.</title>
        <authorList>
            <person name="Hong K.W."/>
            <person name="Chan K.G."/>
        </authorList>
    </citation>
    <scope>NUCLEOTIDE SEQUENCE [LARGE SCALE GENOMIC DNA]</scope>
    <source>
        <strain evidence="8 9">M25</strain>
    </source>
</reference>
<sequence length="445" mass="45269">MLVNATSADARPVPASDAAEGTSEAPSGRGGVVLAVAMGLGNLLSYVFVLILTRALGPAGFGAYSALITLGIVLVIPAGALQVVIARRWAHPSLRSSGLGLAVRVGVALSVATMLASPGVDALFHLGGFEPTIAMAFMLLPMTLTGAYQGVLLGSGAIARLAALYVVTAATRVAGALGCAAAGANVTEVFVVMALTAWCAAAFGLWASRDALVGVGAGSDGLAREMWRSNSTLAAFTALTNVDVVLVRHFLAPETSGAYGLASTFARAMCWGTQFLALLIVPRLAASSASAAHADSGANTGATNGTRALWRAAGFVVALGVTGCVVGSLLDADAVIASVGGHAFDGNGSLVIACLALGTVWALAQLWLFSQMAGDDTRLGMLTWVMVAVELVAGWLWWHDSVWQIVTLAAACAGVVVVAGAWRSRSTRVTHVEDAEDLLVLDHTS</sequence>
<feature type="transmembrane region" description="Helical" evidence="7">
    <location>
        <begin position="132"/>
        <end position="154"/>
    </location>
</feature>
<dbReference type="InterPro" id="IPR050833">
    <property type="entry name" value="Poly_Biosynth_Transport"/>
</dbReference>
<keyword evidence="2" id="KW-1003">Cell membrane</keyword>
<feature type="region of interest" description="Disordered" evidence="6">
    <location>
        <begin position="1"/>
        <end position="27"/>
    </location>
</feature>
<gene>
    <name evidence="8" type="ORF">HX89_08065</name>
</gene>
<feature type="transmembrane region" description="Helical" evidence="7">
    <location>
        <begin position="189"/>
        <end position="207"/>
    </location>
</feature>
<accession>A0A075JLG7</accession>
<feature type="transmembrane region" description="Helical" evidence="7">
    <location>
        <begin position="98"/>
        <end position="120"/>
    </location>
</feature>
<dbReference type="PANTHER" id="PTHR30250:SF11">
    <property type="entry name" value="O-ANTIGEN TRANSPORTER-RELATED"/>
    <property type="match status" value="1"/>
</dbReference>
<dbReference type="eggNOG" id="COG2244">
    <property type="taxonomic scope" value="Bacteria"/>
</dbReference>
<evidence type="ECO:0008006" key="10">
    <source>
        <dbReference type="Google" id="ProtNLM"/>
    </source>
</evidence>
<dbReference type="KEGG" id="dni:HX89_08065"/>
<evidence type="ECO:0000313" key="8">
    <source>
        <dbReference type="EMBL" id="AIF40903.1"/>
    </source>
</evidence>
<dbReference type="HOGENOM" id="CLU_054185_0_0_11"/>
<feature type="transmembrane region" description="Helical" evidence="7">
    <location>
        <begin position="161"/>
        <end position="183"/>
    </location>
</feature>
<dbReference type="AlphaFoldDB" id="A0A075JLG7"/>
<protein>
    <recommendedName>
        <fullName evidence="10">Polysaccharide biosynthesis protein</fullName>
    </recommendedName>
</protein>
<feature type="transmembrane region" description="Helical" evidence="7">
    <location>
        <begin position="32"/>
        <end position="52"/>
    </location>
</feature>